<feature type="region of interest" description="Disordered" evidence="2">
    <location>
        <begin position="189"/>
        <end position="211"/>
    </location>
</feature>
<name>A0A371PUY2_STRIH</name>
<dbReference type="PANTHER" id="PTHR47485:SF1">
    <property type="entry name" value="THYLAKOID LUMENAL 17.4 KDA PROTEIN, CHLOROPLASTIC"/>
    <property type="match status" value="1"/>
</dbReference>
<dbReference type="OrthoDB" id="4563217at2"/>
<evidence type="ECO:0000256" key="1">
    <source>
        <dbReference type="ARBA" id="ARBA00022737"/>
    </source>
</evidence>
<organism evidence="3 4">
    <name type="scientific">Streptomyces inhibens</name>
    <dbReference type="NCBI Taxonomy" id="2293571"/>
    <lineage>
        <taxon>Bacteria</taxon>
        <taxon>Bacillati</taxon>
        <taxon>Actinomycetota</taxon>
        <taxon>Actinomycetes</taxon>
        <taxon>Kitasatosporales</taxon>
        <taxon>Streptomycetaceae</taxon>
        <taxon>Streptomyces</taxon>
    </lineage>
</organism>
<dbReference type="InterPro" id="IPR001646">
    <property type="entry name" value="5peptide_repeat"/>
</dbReference>
<gene>
    <name evidence="3" type="ORF">DY245_33695</name>
</gene>
<accession>A0A371PUY2</accession>
<proteinExistence type="predicted"/>
<reference evidence="3 4" key="1">
    <citation type="submission" date="2018-08" db="EMBL/GenBank/DDBJ databases">
        <title>Streptomyces NEAU-D10 sp. nov., a novel Actinomycete isolated from soil.</title>
        <authorList>
            <person name="Jin L."/>
        </authorList>
    </citation>
    <scope>NUCLEOTIDE SEQUENCE [LARGE SCALE GENOMIC DNA]</scope>
    <source>
        <strain evidence="3 4">NEAU-D10</strain>
    </source>
</reference>
<dbReference type="EMBL" id="QUAC01000310">
    <property type="protein sequence ID" value="REK86288.1"/>
    <property type="molecule type" value="Genomic_DNA"/>
</dbReference>
<evidence type="ECO:0000313" key="4">
    <source>
        <dbReference type="Proteomes" id="UP000262477"/>
    </source>
</evidence>
<keyword evidence="4" id="KW-1185">Reference proteome</keyword>
<sequence length="427" mass="44872">MEGKSVGERENQGMQDAPSETTESGSGNTPVPSGDGASGGNAADQSAPVRTEVIPHQSGSPEAEEEEPRQPEGDIANRAPEPSSSASGSSRGEAAHRWAQTILAGLAAISTVGALVYTAQTTRTAVETVDLTAKGQITERFTSAVGQLGDDQLAVRLGGIYALERIAHESPKDQGIIMNVLAGFLRENSKAPKMPSKESSAPKTPEARTAMPQPLHTVPTDIEAAALVLGRRDVANDPPGFELNLTSVDLRGAQLEGVNFSKAWIMGADFSGARLTGANFSYAKLKPGEVDELTDWASRGSVNFKGAVLDKVNFSDSLLRGAIFAGTWFPQAELNKADFGLSDFRGSVVAQSDFSGSSVAASNFSAARMNSAVVDGSDFTASTVVDAELSDVDFRRAVRGPKEYQIGNLDKKKRCTGKWVPTPVGCP</sequence>
<dbReference type="Pfam" id="PF00805">
    <property type="entry name" value="Pentapeptide"/>
    <property type="match status" value="2"/>
</dbReference>
<feature type="compositionally biased region" description="Polar residues" evidence="2">
    <location>
        <begin position="12"/>
        <end position="31"/>
    </location>
</feature>
<dbReference type="AlphaFoldDB" id="A0A371PUY2"/>
<feature type="compositionally biased region" description="Basic and acidic residues" evidence="2">
    <location>
        <begin position="1"/>
        <end position="11"/>
    </location>
</feature>
<feature type="region of interest" description="Disordered" evidence="2">
    <location>
        <begin position="1"/>
        <end position="93"/>
    </location>
</feature>
<feature type="compositionally biased region" description="Low complexity" evidence="2">
    <location>
        <begin position="78"/>
        <end position="92"/>
    </location>
</feature>
<comment type="caution">
    <text evidence="3">The sequence shown here is derived from an EMBL/GenBank/DDBJ whole genome shotgun (WGS) entry which is preliminary data.</text>
</comment>
<evidence type="ECO:0000313" key="3">
    <source>
        <dbReference type="EMBL" id="REK86288.1"/>
    </source>
</evidence>
<dbReference type="Gene3D" id="2.160.20.80">
    <property type="entry name" value="E3 ubiquitin-protein ligase SopA"/>
    <property type="match status" value="1"/>
</dbReference>
<dbReference type="PANTHER" id="PTHR47485">
    <property type="entry name" value="THYLAKOID LUMENAL 17.4 KDA PROTEIN, CHLOROPLASTIC"/>
    <property type="match status" value="1"/>
</dbReference>
<protein>
    <submittedName>
        <fullName evidence="3">Pentapeptide repeat-containing protein</fullName>
    </submittedName>
</protein>
<keyword evidence="1" id="KW-0677">Repeat</keyword>
<evidence type="ECO:0000256" key="2">
    <source>
        <dbReference type="SAM" id="MobiDB-lite"/>
    </source>
</evidence>
<dbReference type="Proteomes" id="UP000262477">
    <property type="component" value="Unassembled WGS sequence"/>
</dbReference>
<dbReference type="SUPFAM" id="SSF141571">
    <property type="entry name" value="Pentapeptide repeat-like"/>
    <property type="match status" value="1"/>
</dbReference>